<evidence type="ECO:0000313" key="3">
    <source>
        <dbReference type="Proteomes" id="UP000324222"/>
    </source>
</evidence>
<keyword evidence="3" id="KW-1185">Reference proteome</keyword>
<evidence type="ECO:0000256" key="1">
    <source>
        <dbReference type="SAM" id="MobiDB-lite"/>
    </source>
</evidence>
<dbReference type="Proteomes" id="UP000324222">
    <property type="component" value="Unassembled WGS sequence"/>
</dbReference>
<accession>A0A5B7KAB9</accession>
<organism evidence="2 3">
    <name type="scientific">Portunus trituberculatus</name>
    <name type="common">Swimming crab</name>
    <name type="synonym">Neptunus trituberculatus</name>
    <dbReference type="NCBI Taxonomy" id="210409"/>
    <lineage>
        <taxon>Eukaryota</taxon>
        <taxon>Metazoa</taxon>
        <taxon>Ecdysozoa</taxon>
        <taxon>Arthropoda</taxon>
        <taxon>Crustacea</taxon>
        <taxon>Multicrustacea</taxon>
        <taxon>Malacostraca</taxon>
        <taxon>Eumalacostraca</taxon>
        <taxon>Eucarida</taxon>
        <taxon>Decapoda</taxon>
        <taxon>Pleocyemata</taxon>
        <taxon>Brachyura</taxon>
        <taxon>Eubrachyura</taxon>
        <taxon>Portunoidea</taxon>
        <taxon>Portunidae</taxon>
        <taxon>Portuninae</taxon>
        <taxon>Portunus</taxon>
    </lineage>
</organism>
<feature type="region of interest" description="Disordered" evidence="1">
    <location>
        <begin position="51"/>
        <end position="103"/>
    </location>
</feature>
<evidence type="ECO:0000313" key="2">
    <source>
        <dbReference type="EMBL" id="MPD03604.1"/>
    </source>
</evidence>
<protein>
    <submittedName>
        <fullName evidence="2">Uncharacterized protein</fullName>
    </submittedName>
</protein>
<comment type="caution">
    <text evidence="2">The sequence shown here is derived from an EMBL/GenBank/DDBJ whole genome shotgun (WGS) entry which is preliminary data.</text>
</comment>
<feature type="compositionally biased region" description="Pro residues" evidence="1">
    <location>
        <begin position="57"/>
        <end position="77"/>
    </location>
</feature>
<name>A0A5B7KAB9_PORTR</name>
<proteinExistence type="predicted"/>
<dbReference type="EMBL" id="VSRR010136913">
    <property type="protein sequence ID" value="MPD03604.1"/>
    <property type="molecule type" value="Genomic_DNA"/>
</dbReference>
<reference evidence="2 3" key="1">
    <citation type="submission" date="2019-05" db="EMBL/GenBank/DDBJ databases">
        <title>Another draft genome of Portunus trituberculatus and its Hox gene families provides insights of decapod evolution.</title>
        <authorList>
            <person name="Jeong J.-H."/>
            <person name="Song I."/>
            <person name="Kim S."/>
            <person name="Choi T."/>
            <person name="Kim D."/>
            <person name="Ryu S."/>
            <person name="Kim W."/>
        </authorList>
    </citation>
    <scope>NUCLEOTIDE SEQUENCE [LARGE SCALE GENOMIC DNA]</scope>
    <source>
        <tissue evidence="2">Muscle</tissue>
    </source>
</reference>
<sequence length="155" mass="16685">MRRRHLRQVAWHVSSSRLVTKAIDSSHGGHLASRRVVTLMSSMMLGASGGFFRTPATPNPPQAPLLPPGPPLSPPLPHRTGTWLASASAHSSVPARSGDARGGLEGEVGRHGCHRVYSNATTDTVTICSHCYVAASAQHHHLPQRHYHFVTHTSC</sequence>
<gene>
    <name evidence="2" type="ORF">E2C01_099246</name>
</gene>
<dbReference type="AlphaFoldDB" id="A0A5B7KAB9"/>